<gene>
    <name evidence="3" type="ORF">HMPREF0367_02061</name>
</gene>
<accession>U2QPU9</accession>
<feature type="signal peptide" evidence="1">
    <location>
        <begin position="1"/>
        <end position="34"/>
    </location>
</feature>
<dbReference type="Pfam" id="PF00395">
    <property type="entry name" value="SLH"/>
    <property type="match status" value="2"/>
</dbReference>
<feature type="non-terminal residue" evidence="3">
    <location>
        <position position="240"/>
    </location>
</feature>
<comment type="caution">
    <text evidence="3">The sequence shown here is derived from an EMBL/GenBank/DDBJ whole genome shotgun (WGS) entry which is preliminary data.</text>
</comment>
<sequence length="240" mass="27063">MLRIGRFMKKIVKTFILSALSTLLACSLNVSVMANTTDPTVELESMIFTSETNMGTLTINFSLFDSDNWTKPTQTFDKIVENVDLSILTDINVLGKIVEAYTPEGYEIMEGKGSTGPSYWLINENTAVAYVYEKQLKFTDVTSSDWFYYSVKYVYDNGLMTGLNETTFGPYENLARAQFAVILHRMNGSPDMEYTNKFPDVADNQWYTDAILWASDIGVVTGYEDTGKFGPGDNINREQM</sequence>
<evidence type="ECO:0000259" key="2">
    <source>
        <dbReference type="PROSITE" id="PS51272"/>
    </source>
</evidence>
<organism evidence="3 4">
    <name type="scientific">Faecalitalea cylindroides ATCC 27803</name>
    <dbReference type="NCBI Taxonomy" id="649755"/>
    <lineage>
        <taxon>Bacteria</taxon>
        <taxon>Bacillati</taxon>
        <taxon>Bacillota</taxon>
        <taxon>Erysipelotrichia</taxon>
        <taxon>Erysipelotrichales</taxon>
        <taxon>Erysipelotrichaceae</taxon>
        <taxon>Faecalitalea</taxon>
    </lineage>
</organism>
<feature type="domain" description="SLH" evidence="2">
    <location>
        <begin position="194"/>
        <end position="240"/>
    </location>
</feature>
<evidence type="ECO:0000313" key="4">
    <source>
        <dbReference type="Proteomes" id="UP000016658"/>
    </source>
</evidence>
<feature type="domain" description="SLH" evidence="2">
    <location>
        <begin position="134"/>
        <end position="193"/>
    </location>
</feature>
<dbReference type="InterPro" id="IPR051465">
    <property type="entry name" value="Cell_Envelope_Struct_Comp"/>
</dbReference>
<dbReference type="AlphaFoldDB" id="U2QPU9"/>
<proteinExistence type="predicted"/>
<dbReference type="PROSITE" id="PS51257">
    <property type="entry name" value="PROKAR_LIPOPROTEIN"/>
    <property type="match status" value="1"/>
</dbReference>
<feature type="chain" id="PRO_5004633511" description="SLH domain-containing protein" evidence="1">
    <location>
        <begin position="35"/>
        <end position="240"/>
    </location>
</feature>
<dbReference type="Proteomes" id="UP000016658">
    <property type="component" value="Unassembled WGS sequence"/>
</dbReference>
<evidence type="ECO:0000313" key="3">
    <source>
        <dbReference type="EMBL" id="ERK40797.1"/>
    </source>
</evidence>
<reference evidence="3 4" key="1">
    <citation type="submission" date="2013-06" db="EMBL/GenBank/DDBJ databases">
        <authorList>
            <person name="Weinstock G."/>
            <person name="Sodergren E."/>
            <person name="Lobos E.A."/>
            <person name="Fulton L."/>
            <person name="Fulton R."/>
            <person name="Courtney L."/>
            <person name="Fronick C."/>
            <person name="O'Laughlin M."/>
            <person name="Godfrey J."/>
            <person name="Wilson R.M."/>
            <person name="Miner T."/>
            <person name="Farmer C."/>
            <person name="Delehaunty K."/>
            <person name="Cordes M."/>
            <person name="Minx P."/>
            <person name="Tomlinson C."/>
            <person name="Chen J."/>
            <person name="Wollam A."/>
            <person name="Pepin K.H."/>
            <person name="Bhonagiri V."/>
            <person name="Zhang X."/>
            <person name="Warren W."/>
            <person name="Mitreva M."/>
            <person name="Mardis E.R."/>
            <person name="Wilson R.K."/>
        </authorList>
    </citation>
    <scope>NUCLEOTIDE SEQUENCE [LARGE SCALE GENOMIC DNA]</scope>
    <source>
        <strain evidence="3 4">ATCC 27803</strain>
    </source>
</reference>
<dbReference type="InterPro" id="IPR001119">
    <property type="entry name" value="SLH_dom"/>
</dbReference>
<name>U2QPU9_9FIRM</name>
<dbReference type="HOGENOM" id="CLU_1158496_0_0_9"/>
<evidence type="ECO:0000256" key="1">
    <source>
        <dbReference type="SAM" id="SignalP"/>
    </source>
</evidence>
<protein>
    <recommendedName>
        <fullName evidence="2">SLH domain-containing protein</fullName>
    </recommendedName>
</protein>
<dbReference type="PROSITE" id="PS51272">
    <property type="entry name" value="SLH"/>
    <property type="match status" value="2"/>
</dbReference>
<dbReference type="PANTHER" id="PTHR43308">
    <property type="entry name" value="OUTER MEMBRANE PROTEIN ALPHA-RELATED"/>
    <property type="match status" value="1"/>
</dbReference>
<dbReference type="EMBL" id="AWVI01000132">
    <property type="protein sequence ID" value="ERK40797.1"/>
    <property type="molecule type" value="Genomic_DNA"/>
</dbReference>
<keyword evidence="1" id="KW-0732">Signal</keyword>